<sequence length="164" mass="18094">MHRDSHAISKLIKPKVRIIHIVAPEIIKTDVANFRELVQRLTGQPCESKGLIKKKARSTSTTPGKKRKTTGYSCESNKKAMQQIPEFGLASLIRGEKQVGANKVWEGENSLSNCNFLDGFGDLNGFMHDLSDSLTLTTSNSQSSCEMDGYEDIYTPFLAEGGLI</sequence>
<evidence type="ECO:0000313" key="3">
    <source>
        <dbReference type="EMBL" id="CAK7331732.1"/>
    </source>
</evidence>
<evidence type="ECO:0000256" key="1">
    <source>
        <dbReference type="SAM" id="MobiDB-lite"/>
    </source>
</evidence>
<gene>
    <name evidence="3" type="ORF">DCAF_LOCUS8621</name>
</gene>
<reference evidence="3 4" key="1">
    <citation type="submission" date="2024-01" db="EMBL/GenBank/DDBJ databases">
        <authorList>
            <person name="Waweru B."/>
        </authorList>
    </citation>
    <scope>NUCLEOTIDE SEQUENCE [LARGE SCALE GENOMIC DNA]</scope>
</reference>
<protein>
    <recommendedName>
        <fullName evidence="2">VQ domain-containing protein</fullName>
    </recommendedName>
</protein>
<organism evidence="3 4">
    <name type="scientific">Dovyalis caffra</name>
    <dbReference type="NCBI Taxonomy" id="77055"/>
    <lineage>
        <taxon>Eukaryota</taxon>
        <taxon>Viridiplantae</taxon>
        <taxon>Streptophyta</taxon>
        <taxon>Embryophyta</taxon>
        <taxon>Tracheophyta</taxon>
        <taxon>Spermatophyta</taxon>
        <taxon>Magnoliopsida</taxon>
        <taxon>eudicotyledons</taxon>
        <taxon>Gunneridae</taxon>
        <taxon>Pentapetalae</taxon>
        <taxon>rosids</taxon>
        <taxon>fabids</taxon>
        <taxon>Malpighiales</taxon>
        <taxon>Salicaceae</taxon>
        <taxon>Flacourtieae</taxon>
        <taxon>Dovyalis</taxon>
    </lineage>
</organism>
<dbReference type="Proteomes" id="UP001314170">
    <property type="component" value="Unassembled WGS sequence"/>
</dbReference>
<dbReference type="InterPro" id="IPR039607">
    <property type="entry name" value="VQ_8/17/18/20/21/25"/>
</dbReference>
<dbReference type="GO" id="GO:0005634">
    <property type="term" value="C:nucleus"/>
    <property type="evidence" value="ECO:0007669"/>
    <property type="project" value="TreeGrafter"/>
</dbReference>
<dbReference type="Pfam" id="PF05678">
    <property type="entry name" value="VQ"/>
    <property type="match status" value="1"/>
</dbReference>
<keyword evidence="4" id="KW-1185">Reference proteome</keyword>
<proteinExistence type="predicted"/>
<dbReference type="PANTHER" id="PTHR33143">
    <property type="entry name" value="F16F4.1 PROTEIN-RELATED"/>
    <property type="match status" value="1"/>
</dbReference>
<accession>A0AAV1RA67</accession>
<dbReference type="InterPro" id="IPR008889">
    <property type="entry name" value="VQ"/>
</dbReference>
<dbReference type="EMBL" id="CAWUPB010000913">
    <property type="protein sequence ID" value="CAK7331732.1"/>
    <property type="molecule type" value="Genomic_DNA"/>
</dbReference>
<comment type="caution">
    <text evidence="3">The sequence shown here is derived from an EMBL/GenBank/DDBJ whole genome shotgun (WGS) entry which is preliminary data.</text>
</comment>
<name>A0AAV1RA67_9ROSI</name>
<evidence type="ECO:0000313" key="4">
    <source>
        <dbReference type="Proteomes" id="UP001314170"/>
    </source>
</evidence>
<dbReference type="AlphaFoldDB" id="A0AAV1RA67"/>
<dbReference type="PANTHER" id="PTHR33143:SF74">
    <property type="entry name" value="VQ MOTIF-CONTAINING PROTEIN 18"/>
    <property type="match status" value="1"/>
</dbReference>
<feature type="region of interest" description="Disordered" evidence="1">
    <location>
        <begin position="49"/>
        <end position="72"/>
    </location>
</feature>
<evidence type="ECO:0000259" key="2">
    <source>
        <dbReference type="Pfam" id="PF05678"/>
    </source>
</evidence>
<feature type="domain" description="VQ" evidence="2">
    <location>
        <begin position="21"/>
        <end position="45"/>
    </location>
</feature>